<dbReference type="KEGG" id="vg:36841826"/>
<dbReference type="PROSITE" id="PS50181">
    <property type="entry name" value="FBOX"/>
    <property type="match status" value="1"/>
</dbReference>
<dbReference type="Proteomes" id="UP000249758">
    <property type="component" value="Segment"/>
</dbReference>
<dbReference type="EMBL" id="MG011691">
    <property type="protein sequence ID" value="AVK77371.1"/>
    <property type="molecule type" value="Genomic_DNA"/>
</dbReference>
<evidence type="ECO:0000313" key="2">
    <source>
        <dbReference type="EMBL" id="AVK77371.1"/>
    </source>
</evidence>
<dbReference type="SUPFAM" id="SSF81383">
    <property type="entry name" value="F-box domain"/>
    <property type="match status" value="1"/>
</dbReference>
<dbReference type="InterPro" id="IPR052050">
    <property type="entry name" value="SecEffector_AnkRepeat"/>
</dbReference>
<organism evidence="2">
    <name type="scientific">Pandoravirus macleodensis</name>
    <dbReference type="NCBI Taxonomy" id="2107707"/>
    <lineage>
        <taxon>Viruses</taxon>
        <taxon>Pandoravirus</taxon>
    </lineage>
</organism>
<dbReference type="InterPro" id="IPR002110">
    <property type="entry name" value="Ankyrin_rpt"/>
</dbReference>
<accession>A0A2U7UHB3</accession>
<dbReference type="Pfam" id="PF13637">
    <property type="entry name" value="Ank_4"/>
    <property type="match status" value="1"/>
</dbReference>
<dbReference type="InterPro" id="IPR036770">
    <property type="entry name" value="Ankyrin_rpt-contain_sf"/>
</dbReference>
<proteinExistence type="predicted"/>
<reference evidence="2" key="1">
    <citation type="journal article" date="2018" name="Nat. Commun.">
        <title>Diversity and evolution of the emerging Pandoraviridae family.</title>
        <authorList>
            <person name="Legendre M."/>
            <person name="Fabre E."/>
            <person name="Poirot O."/>
            <person name="Jeudy S."/>
            <person name="Lartigue A."/>
            <person name="Alempic J.M."/>
            <person name="Beucher L."/>
            <person name="Philippe N."/>
            <person name="Bertaux L."/>
            <person name="Christo-Foroux E."/>
            <person name="Labadie K."/>
            <person name="Coute Y."/>
            <person name="Abergel C."/>
            <person name="Claverie J.M."/>
        </authorList>
    </citation>
    <scope>NUCLEOTIDE SEQUENCE [LARGE SCALE GENOMIC DNA]</scope>
    <source>
        <strain evidence="2">Macleodensis</strain>
    </source>
</reference>
<feature type="domain" description="F-box" evidence="1">
    <location>
        <begin position="15"/>
        <end position="65"/>
    </location>
</feature>
<evidence type="ECO:0000259" key="1">
    <source>
        <dbReference type="PROSITE" id="PS50181"/>
    </source>
</evidence>
<gene>
    <name evidence="2" type="ORF">pmac_cds_683</name>
</gene>
<dbReference type="RefSeq" id="YP_009481367.1">
    <property type="nucleotide sequence ID" value="NC_037665.1"/>
</dbReference>
<sequence length="629" mass="66549">MARKRGGKAGSTRASLVLGDLPNEILVQILDFLGCIEATAVLSLVDRRWHALVARARATGRWACADSSTHRSSMRVAAAAAGHVQCLEYLGVTAGKGARDASEAAAANGHLSVLRWMDHISCKWKSAQVVASAAAGGHLDCLDYALASGCAVSVEALERAARNGHAEVMRRIYAVGDHQRDGRNTSLSAVAAVAAATGHLDCLECVFAHERARSPSVPIAAARGGHLKCLVYAFQNGCALTNRVAYAAAKRGHLTCLVFAHINGCVCNIHTVDLAAGGGHAECLDYLLGAAGCFLDDETWVAAVKSGNIACFDVLRNRGRAPSGGTRRRMCAAAIECGHAHVLSWISAHLGDVTDERHMAARLGRLDCLRIVAAAGPTSIDDDSIAVAAAGGHIECIDYLYAAGFPIDERACANAARGGHLKCLSYLRGTLRCLWDERACVEAASNGHLDCLTYLHDNGCPWAHATVAAAIRGGRNACLAYALDRGCPHDAYAAAIECISHNRALCLDALCETGAPLDHHLLAKAIRSGDAKVVGVLVRRQCPRGNLTCYEARDCSNARVLCLLYKSGFPWGPTRKIAGHTRGGVRAMIAPPAPFTRPSDEWAKKTKRQRAKAKANKAPDGIMTISMAL</sequence>
<dbReference type="PANTHER" id="PTHR46586">
    <property type="entry name" value="ANKYRIN REPEAT-CONTAINING PROTEIN"/>
    <property type="match status" value="1"/>
</dbReference>
<dbReference type="InterPro" id="IPR001810">
    <property type="entry name" value="F-box_dom"/>
</dbReference>
<dbReference type="InterPro" id="IPR036047">
    <property type="entry name" value="F-box-like_dom_sf"/>
</dbReference>
<dbReference type="Gene3D" id="1.25.40.20">
    <property type="entry name" value="Ankyrin repeat-containing domain"/>
    <property type="match status" value="2"/>
</dbReference>
<protein>
    <submittedName>
        <fullName evidence="2">Ankyrin repeat domain containing protein</fullName>
    </submittedName>
</protein>
<dbReference type="GeneID" id="36841826"/>
<dbReference type="SUPFAM" id="SSF48403">
    <property type="entry name" value="Ankyrin repeat"/>
    <property type="match status" value="1"/>
</dbReference>
<name>A0A2U7UHB3_9VIRU</name>
<dbReference type="PANTHER" id="PTHR46586:SF3">
    <property type="entry name" value="ANKYRIN REPEAT-CONTAINING PROTEIN"/>
    <property type="match status" value="1"/>
</dbReference>